<feature type="chain" id="PRO_5040563196" evidence="2">
    <location>
        <begin position="28"/>
        <end position="151"/>
    </location>
</feature>
<dbReference type="EMBL" id="QZWG01000014">
    <property type="protein sequence ID" value="RZB67540.1"/>
    <property type="molecule type" value="Genomic_DNA"/>
</dbReference>
<dbReference type="Gramene" id="XM_028344113.1">
    <property type="protein sequence ID" value="XP_028199914.1"/>
    <property type="gene ID" value="LOC114384442"/>
</dbReference>
<feature type="signal peptide" evidence="2">
    <location>
        <begin position="1"/>
        <end position="27"/>
    </location>
</feature>
<proteinExistence type="predicted"/>
<keyword evidence="5" id="KW-1185">Reference proteome</keyword>
<dbReference type="EMBL" id="KN643022">
    <property type="protein sequence ID" value="KHN44732.1"/>
    <property type="molecule type" value="Genomic_DNA"/>
</dbReference>
<evidence type="ECO:0000313" key="3">
    <source>
        <dbReference type="EMBL" id="KHN44732.1"/>
    </source>
</evidence>
<accession>A0A0B2SKC2</accession>
<gene>
    <name evidence="4" type="ORF">D0Y65_037748</name>
    <name evidence="3" type="ORF">glysoja_032071</name>
</gene>
<keyword evidence="2" id="KW-0732">Signal</keyword>
<sequence length="151" mass="15448">MDSKTKVAILIPGMLAILLFISSEVAARDLKEEGVLKETSKVGDAKLVGGGLQGSGRGSPTPVFPGRGIPGRGFPGQGFPGQGFPGQGFPVQGFPFPGQGYPLVPGQGFPGQGFPGQGFPRQGFPGQGFPGQFRCINGCCYGNARGCLACC</sequence>
<feature type="region of interest" description="Disordered" evidence="1">
    <location>
        <begin position="47"/>
        <end position="69"/>
    </location>
</feature>
<evidence type="ECO:0000256" key="1">
    <source>
        <dbReference type="SAM" id="MobiDB-lite"/>
    </source>
</evidence>
<name>A0A0B2SKC2_GLYSO</name>
<dbReference type="Proteomes" id="UP000289340">
    <property type="component" value="Chromosome 14"/>
</dbReference>
<feature type="compositionally biased region" description="Gly residues" evidence="1">
    <location>
        <begin position="48"/>
        <end position="57"/>
    </location>
</feature>
<evidence type="ECO:0000313" key="5">
    <source>
        <dbReference type="Proteomes" id="UP000289340"/>
    </source>
</evidence>
<evidence type="ECO:0000256" key="2">
    <source>
        <dbReference type="SAM" id="SignalP"/>
    </source>
</evidence>
<dbReference type="Proteomes" id="UP000053555">
    <property type="component" value="Unassembled WGS sequence"/>
</dbReference>
<reference evidence="3" key="1">
    <citation type="submission" date="2014-07" db="EMBL/GenBank/DDBJ databases">
        <title>Identification of a novel salt tolerance gene in wild soybean by whole-genome sequencing.</title>
        <authorList>
            <person name="Lam H.-M."/>
            <person name="Qi X."/>
            <person name="Li M.-W."/>
            <person name="Liu X."/>
            <person name="Xie M."/>
            <person name="Ni M."/>
            <person name="Xu X."/>
        </authorList>
    </citation>
    <scope>NUCLEOTIDE SEQUENCE [LARGE SCALE GENOMIC DNA]</scope>
    <source>
        <tissue evidence="3">Root</tissue>
    </source>
</reference>
<protein>
    <submittedName>
        <fullName evidence="3">Uncharacterized protein</fullName>
    </submittedName>
</protein>
<reference evidence="4 5" key="2">
    <citation type="submission" date="2018-09" db="EMBL/GenBank/DDBJ databases">
        <title>A high-quality reference genome of wild soybean provides a powerful tool to mine soybean genomes.</title>
        <authorList>
            <person name="Xie M."/>
            <person name="Chung C.Y.L."/>
            <person name="Li M.-W."/>
            <person name="Wong F.-L."/>
            <person name="Chan T.-F."/>
            <person name="Lam H.-M."/>
        </authorList>
    </citation>
    <scope>NUCLEOTIDE SEQUENCE [LARGE SCALE GENOMIC DNA]</scope>
    <source>
        <strain evidence="5">cv. W05</strain>
        <tissue evidence="4">Hypocotyl of etiolated seedlings</tissue>
    </source>
</reference>
<dbReference type="AlphaFoldDB" id="A0A0B2SKC2"/>
<evidence type="ECO:0000313" key="4">
    <source>
        <dbReference type="EMBL" id="RZB67540.1"/>
    </source>
</evidence>
<organism evidence="3">
    <name type="scientific">Glycine soja</name>
    <name type="common">Wild soybean</name>
    <dbReference type="NCBI Taxonomy" id="3848"/>
    <lineage>
        <taxon>Eukaryota</taxon>
        <taxon>Viridiplantae</taxon>
        <taxon>Streptophyta</taxon>
        <taxon>Embryophyta</taxon>
        <taxon>Tracheophyta</taxon>
        <taxon>Spermatophyta</taxon>
        <taxon>Magnoliopsida</taxon>
        <taxon>eudicotyledons</taxon>
        <taxon>Gunneridae</taxon>
        <taxon>Pentapetalae</taxon>
        <taxon>rosids</taxon>
        <taxon>fabids</taxon>
        <taxon>Fabales</taxon>
        <taxon>Fabaceae</taxon>
        <taxon>Papilionoideae</taxon>
        <taxon>50 kb inversion clade</taxon>
        <taxon>NPAAA clade</taxon>
        <taxon>indigoferoid/millettioid clade</taxon>
        <taxon>Phaseoleae</taxon>
        <taxon>Glycine</taxon>
        <taxon>Glycine subgen. Soja</taxon>
    </lineage>
</organism>